<comment type="subcellular location">
    <subcellularLocation>
        <location evidence="2">Membrane</location>
        <topology evidence="2">Multi-pass membrane protein</topology>
    </subcellularLocation>
</comment>
<dbReference type="Pfam" id="PF00989">
    <property type="entry name" value="PAS"/>
    <property type="match status" value="1"/>
</dbReference>
<evidence type="ECO:0000256" key="6">
    <source>
        <dbReference type="ARBA" id="ARBA00022692"/>
    </source>
</evidence>
<evidence type="ECO:0000256" key="12">
    <source>
        <dbReference type="ARBA" id="ARBA00023136"/>
    </source>
</evidence>
<keyword evidence="12" id="KW-0472">Membrane</keyword>
<dbReference type="Gene3D" id="3.30.565.10">
    <property type="entry name" value="Histidine kinase-like ATPase, C-terminal domain"/>
    <property type="match status" value="1"/>
</dbReference>
<feature type="domain" description="PAC" evidence="16">
    <location>
        <begin position="232"/>
        <end position="283"/>
    </location>
</feature>
<dbReference type="InterPro" id="IPR036890">
    <property type="entry name" value="HATPase_C_sf"/>
</dbReference>
<keyword evidence="6" id="KW-0812">Transmembrane</keyword>
<dbReference type="InterPro" id="IPR036097">
    <property type="entry name" value="HisK_dim/P_sf"/>
</dbReference>
<evidence type="ECO:0000256" key="4">
    <source>
        <dbReference type="ARBA" id="ARBA00022553"/>
    </source>
</evidence>
<evidence type="ECO:0000256" key="3">
    <source>
        <dbReference type="ARBA" id="ARBA00012438"/>
    </source>
</evidence>
<dbReference type="GO" id="GO:0005524">
    <property type="term" value="F:ATP binding"/>
    <property type="evidence" value="ECO:0007669"/>
    <property type="project" value="UniProtKB-KW"/>
</dbReference>
<dbReference type="CDD" id="cd00075">
    <property type="entry name" value="HATPase"/>
    <property type="match status" value="1"/>
</dbReference>
<dbReference type="Pfam" id="PF00512">
    <property type="entry name" value="HisKA"/>
    <property type="match status" value="1"/>
</dbReference>
<dbReference type="InterPro" id="IPR003594">
    <property type="entry name" value="HATPase_dom"/>
</dbReference>
<keyword evidence="18" id="KW-1185">Reference proteome</keyword>
<evidence type="ECO:0000256" key="13">
    <source>
        <dbReference type="SAM" id="MobiDB-lite"/>
    </source>
</evidence>
<evidence type="ECO:0000259" key="16">
    <source>
        <dbReference type="PROSITE" id="PS50113"/>
    </source>
</evidence>
<feature type="domain" description="Histidine kinase" evidence="14">
    <location>
        <begin position="287"/>
        <end position="495"/>
    </location>
</feature>
<dbReference type="PANTHER" id="PTHR42878:SF7">
    <property type="entry name" value="SENSOR HISTIDINE KINASE GLRK"/>
    <property type="match status" value="1"/>
</dbReference>
<dbReference type="HOGENOM" id="CLU_000445_114_58_2"/>
<dbReference type="SUPFAM" id="SSF55874">
    <property type="entry name" value="ATPase domain of HSP90 chaperone/DNA topoisomerase II/histidine kinase"/>
    <property type="match status" value="1"/>
</dbReference>
<evidence type="ECO:0000256" key="1">
    <source>
        <dbReference type="ARBA" id="ARBA00000085"/>
    </source>
</evidence>
<dbReference type="GO" id="GO:0006355">
    <property type="term" value="P:regulation of DNA-templated transcription"/>
    <property type="evidence" value="ECO:0007669"/>
    <property type="project" value="InterPro"/>
</dbReference>
<sequence length="499" mass="54012">MTPERRRTDPRGRAESTVADESEPIGARAGIARESVRTDGGDAQSDGFASHPDPLVHVDADGRVIAMNERAQILFGDELSVGSPATASLAGAAAGDVIEREVAGATRQFEVYIVAGPAHRVDEQRVLHVRPVDGSTSHEMEATEAPESVPSTSTFEQYETIMQVLPDPVYATDETGTLTFVNRAFTEQFGIDRTAVTESEIHFAEITTDDGAASIVETLRTLLDDGDPTARKTIESVVVTADGRHLTVENSLALRPTHDGFAGAVGVLRDVTERQRREEIVSVMDRALRHNLRTNVNIISGYAETLEPVVDDEHREALRTIKRSATWLSKLGETIRTLERSIETAPDGTHRVDVERLVTDCVDWARERHSSASIDVTISSYGELDVGDPIEIALRNVIENAIVHNDAAAPTVNVWVGDAPQEGWVELTVADDGPGIPETEQAVVLGTAMPTQLAHGSGLGLWLTSWIVQVFDGEMDIQANDPTGSVVTLTLRRARNASD</sequence>
<feature type="domain" description="PAS" evidence="15">
    <location>
        <begin position="154"/>
        <end position="226"/>
    </location>
</feature>
<dbReference type="PANTHER" id="PTHR42878">
    <property type="entry name" value="TWO-COMPONENT HISTIDINE KINASE"/>
    <property type="match status" value="1"/>
</dbReference>
<dbReference type="SUPFAM" id="SSF55785">
    <property type="entry name" value="PYP-like sensor domain (PAS domain)"/>
    <property type="match status" value="1"/>
</dbReference>
<dbReference type="EC" id="2.7.13.3" evidence="3"/>
<dbReference type="InterPro" id="IPR003661">
    <property type="entry name" value="HisK_dim/P_dom"/>
</dbReference>
<evidence type="ECO:0000256" key="9">
    <source>
        <dbReference type="ARBA" id="ARBA00022840"/>
    </source>
</evidence>
<dbReference type="SMART" id="SM00387">
    <property type="entry name" value="HATPase_c"/>
    <property type="match status" value="1"/>
</dbReference>
<dbReference type="CDD" id="cd00130">
    <property type="entry name" value="PAS"/>
    <property type="match status" value="1"/>
</dbReference>
<dbReference type="GO" id="GO:0000155">
    <property type="term" value="F:phosphorelay sensor kinase activity"/>
    <property type="evidence" value="ECO:0007669"/>
    <property type="project" value="InterPro"/>
</dbReference>
<dbReference type="STRING" id="797302.Halru_2424"/>
<dbReference type="InterPro" id="IPR000700">
    <property type="entry name" value="PAS-assoc_C"/>
</dbReference>
<dbReference type="InterPro" id="IPR035965">
    <property type="entry name" value="PAS-like_dom_sf"/>
</dbReference>
<dbReference type="GO" id="GO:0016020">
    <property type="term" value="C:membrane"/>
    <property type="evidence" value="ECO:0007669"/>
    <property type="project" value="UniProtKB-SubCell"/>
</dbReference>
<dbReference type="PROSITE" id="PS50109">
    <property type="entry name" value="HIS_KIN"/>
    <property type="match status" value="1"/>
</dbReference>
<dbReference type="SMART" id="SM00091">
    <property type="entry name" value="PAS"/>
    <property type="match status" value="2"/>
</dbReference>
<dbReference type="PRINTS" id="PR00344">
    <property type="entry name" value="BCTRLSENSOR"/>
</dbReference>
<evidence type="ECO:0000313" key="17">
    <source>
        <dbReference type="EMBL" id="AGB17006.1"/>
    </source>
</evidence>
<dbReference type="EMBL" id="CP003050">
    <property type="protein sequence ID" value="AGB17006.1"/>
    <property type="molecule type" value="Genomic_DNA"/>
</dbReference>
<feature type="region of interest" description="Disordered" evidence="13">
    <location>
        <begin position="1"/>
        <end position="54"/>
    </location>
</feature>
<evidence type="ECO:0000256" key="8">
    <source>
        <dbReference type="ARBA" id="ARBA00022777"/>
    </source>
</evidence>
<reference evidence="17" key="1">
    <citation type="submission" date="2011-09" db="EMBL/GenBank/DDBJ databases">
        <title>Complete sequence of Halovivax ruber XH-70.</title>
        <authorList>
            <consortium name="US DOE Joint Genome Institute"/>
            <person name="Lucas S."/>
            <person name="Han J."/>
            <person name="Lapidus A."/>
            <person name="Cheng J.-F."/>
            <person name="Goodwin L."/>
            <person name="Pitluck S."/>
            <person name="Peters L."/>
            <person name="Mikhailova N."/>
            <person name="Davenport K."/>
            <person name="Detter J.C."/>
            <person name="Han C."/>
            <person name="Tapia R."/>
            <person name="Land M."/>
            <person name="Hauser L."/>
            <person name="Kyrpides N."/>
            <person name="Ivanova N."/>
            <person name="Pagani I."/>
            <person name="Sproer C."/>
            <person name="Anderson I."/>
            <person name="Woyke T."/>
        </authorList>
    </citation>
    <scope>NUCLEOTIDE SEQUENCE</scope>
    <source>
        <strain evidence="17">XH-70</strain>
    </source>
</reference>
<evidence type="ECO:0000313" key="18">
    <source>
        <dbReference type="Proteomes" id="UP000010846"/>
    </source>
</evidence>
<evidence type="ECO:0000256" key="7">
    <source>
        <dbReference type="ARBA" id="ARBA00022741"/>
    </source>
</evidence>
<keyword evidence="11" id="KW-0902">Two-component regulatory system</keyword>
<keyword evidence="4" id="KW-0597">Phosphoprotein</keyword>
<name>L0IFK8_HALRX</name>
<dbReference type="GO" id="GO:0007234">
    <property type="term" value="P:osmosensory signaling via phosphorelay pathway"/>
    <property type="evidence" value="ECO:0007669"/>
    <property type="project" value="TreeGrafter"/>
</dbReference>
<dbReference type="GO" id="GO:0000156">
    <property type="term" value="F:phosphorelay response regulator activity"/>
    <property type="evidence" value="ECO:0007669"/>
    <property type="project" value="TreeGrafter"/>
</dbReference>
<keyword evidence="8" id="KW-0418">Kinase</keyword>
<dbReference type="GO" id="GO:0030295">
    <property type="term" value="F:protein kinase activator activity"/>
    <property type="evidence" value="ECO:0007669"/>
    <property type="project" value="TreeGrafter"/>
</dbReference>
<feature type="compositionally biased region" description="Basic and acidic residues" evidence="13">
    <location>
        <begin position="1"/>
        <end position="14"/>
    </location>
</feature>
<keyword evidence="7" id="KW-0547">Nucleotide-binding</keyword>
<keyword evidence="9" id="KW-0067">ATP-binding</keyword>
<comment type="catalytic activity">
    <reaction evidence="1">
        <text>ATP + protein L-histidine = ADP + protein N-phospho-L-histidine.</text>
        <dbReference type="EC" id="2.7.13.3"/>
    </reaction>
</comment>
<dbReference type="RefSeq" id="WP_015301609.1">
    <property type="nucleotide sequence ID" value="NC_019964.1"/>
</dbReference>
<evidence type="ECO:0000256" key="11">
    <source>
        <dbReference type="ARBA" id="ARBA00023012"/>
    </source>
</evidence>
<accession>L0IFK8</accession>
<dbReference type="SUPFAM" id="SSF47384">
    <property type="entry name" value="Homodimeric domain of signal transducing histidine kinase"/>
    <property type="match status" value="1"/>
</dbReference>
<dbReference type="PROSITE" id="PS50112">
    <property type="entry name" value="PAS"/>
    <property type="match status" value="1"/>
</dbReference>
<dbReference type="CDD" id="cd00082">
    <property type="entry name" value="HisKA"/>
    <property type="match status" value="1"/>
</dbReference>
<evidence type="ECO:0000256" key="5">
    <source>
        <dbReference type="ARBA" id="ARBA00022679"/>
    </source>
</evidence>
<dbReference type="InterPro" id="IPR005467">
    <property type="entry name" value="His_kinase_dom"/>
</dbReference>
<organism evidence="17 18">
    <name type="scientific">Halovivax ruber (strain DSM 18193 / JCM 13892 / XH-70)</name>
    <dbReference type="NCBI Taxonomy" id="797302"/>
    <lineage>
        <taxon>Archaea</taxon>
        <taxon>Methanobacteriati</taxon>
        <taxon>Methanobacteriota</taxon>
        <taxon>Stenosarchaea group</taxon>
        <taxon>Halobacteria</taxon>
        <taxon>Halobacteriales</taxon>
        <taxon>Natrialbaceae</taxon>
        <taxon>Halovivax</taxon>
    </lineage>
</organism>
<dbReference type="Gene3D" id="3.30.450.20">
    <property type="entry name" value="PAS domain"/>
    <property type="match status" value="1"/>
</dbReference>
<dbReference type="Pfam" id="PF02518">
    <property type="entry name" value="HATPase_c"/>
    <property type="match status" value="1"/>
</dbReference>
<proteinExistence type="predicted"/>
<dbReference type="InterPro" id="IPR013767">
    <property type="entry name" value="PAS_fold"/>
</dbReference>
<keyword evidence="5" id="KW-0808">Transferase</keyword>
<dbReference type="Proteomes" id="UP000010846">
    <property type="component" value="Chromosome"/>
</dbReference>
<dbReference type="InterPro" id="IPR050351">
    <property type="entry name" value="BphY/WalK/GraS-like"/>
</dbReference>
<dbReference type="eggNOG" id="arCOG02330">
    <property type="taxonomic scope" value="Archaea"/>
</dbReference>
<dbReference type="PROSITE" id="PS50113">
    <property type="entry name" value="PAC"/>
    <property type="match status" value="1"/>
</dbReference>
<dbReference type="InterPro" id="IPR000014">
    <property type="entry name" value="PAS"/>
</dbReference>
<gene>
    <name evidence="17" type="ordered locus">Halru_2424</name>
</gene>
<evidence type="ECO:0000259" key="15">
    <source>
        <dbReference type="PROSITE" id="PS50112"/>
    </source>
</evidence>
<evidence type="ECO:0000259" key="14">
    <source>
        <dbReference type="PROSITE" id="PS50109"/>
    </source>
</evidence>
<dbReference type="Gene3D" id="1.10.287.130">
    <property type="match status" value="1"/>
</dbReference>
<dbReference type="AlphaFoldDB" id="L0IFK8"/>
<keyword evidence="10" id="KW-1133">Transmembrane helix</keyword>
<dbReference type="OrthoDB" id="327291at2157"/>
<evidence type="ECO:0000256" key="2">
    <source>
        <dbReference type="ARBA" id="ARBA00004141"/>
    </source>
</evidence>
<dbReference type="InterPro" id="IPR004358">
    <property type="entry name" value="Sig_transdc_His_kin-like_C"/>
</dbReference>
<dbReference type="eggNOG" id="arCOG02364">
    <property type="taxonomic scope" value="Archaea"/>
</dbReference>
<protein>
    <recommendedName>
        <fullName evidence="3">histidine kinase</fullName>
        <ecNumber evidence="3">2.7.13.3</ecNumber>
    </recommendedName>
</protein>
<evidence type="ECO:0000256" key="10">
    <source>
        <dbReference type="ARBA" id="ARBA00022989"/>
    </source>
</evidence>
<dbReference type="GeneID" id="14376932"/>
<dbReference type="NCBIfam" id="TIGR00229">
    <property type="entry name" value="sensory_box"/>
    <property type="match status" value="1"/>
</dbReference>
<dbReference type="KEGG" id="hru:Halru_2424"/>